<sequence length="588" mass="65090">MTTSPVFQPPANAAGSADATVAVDLLRAADTLYSLRDSGYNLSSAVGEAIDNSIEAGATLIKVATGKSKDKKAIATVAIADNGRGISAEILPQVLQIGFSTRYNSRSGLGRFGMGLKTAGLSLAERIEVYTRPQGTSSYLSTYLDLRKVRSEEQTHLSAERIKGWPDEFADLMVDAKGRKFDSGTLVVWADVDQLRGGGAFATGLQQRETDLLKFIARAYRRFLAPEKGITIELNGVPVALHDPLFLLPNPRVEAMYPGVRGQIVDEGEIEVQGHKVQVKVALAPKEFRPAQGTGGAKAADGREIKSFHIAENESRLSMIRNGREIYYDIVPRVLPNGMDKKDRYIGIEVSFPGELDDFFRVMHIKRMPEPVDKLKAELATWLERPVKRAREQIQKDWAARQAGSRGAAQEHKTARDVVSEAEREAARGRAGADTPPEKAKEEITRVLETVRQANPDLDEQEERVDRIRTSLEEGRMNIDTSAWPGTELFEIAHLNSGATVLLNLRHAFMDEIYVKLGDVASGKRPLTADQVRKMAAEAETALDLLFLAYAKAENMHADPETFTQLKTYWGSNLQDYMKRYSKFRLQS</sequence>
<dbReference type="RefSeq" id="WP_380114809.1">
    <property type="nucleotide sequence ID" value="NZ_JBHSIU010000012.1"/>
</dbReference>
<comment type="caution">
    <text evidence="3">The sequence shown here is derived from an EMBL/GenBank/DDBJ whole genome shotgun (WGS) entry which is preliminary data.</text>
</comment>
<dbReference type="SMART" id="SM00387">
    <property type="entry name" value="HATPase_c"/>
    <property type="match status" value="1"/>
</dbReference>
<gene>
    <name evidence="3" type="ORF">ACFPIJ_11995</name>
</gene>
<dbReference type="Gene3D" id="3.30.565.10">
    <property type="entry name" value="Histidine kinase-like ATPase, C-terminal domain"/>
    <property type="match status" value="1"/>
</dbReference>
<name>A0ABV9VS76_9ACTN</name>
<dbReference type="Pfam" id="PF13589">
    <property type="entry name" value="HATPase_c_3"/>
    <property type="match status" value="1"/>
</dbReference>
<dbReference type="GO" id="GO:0005524">
    <property type="term" value="F:ATP binding"/>
    <property type="evidence" value="ECO:0007669"/>
    <property type="project" value="UniProtKB-KW"/>
</dbReference>
<evidence type="ECO:0000313" key="3">
    <source>
        <dbReference type="EMBL" id="MFC4998554.1"/>
    </source>
</evidence>
<dbReference type="InterPro" id="IPR003594">
    <property type="entry name" value="HATPase_dom"/>
</dbReference>
<dbReference type="EMBL" id="JBHSIU010000012">
    <property type="protein sequence ID" value="MFC4998554.1"/>
    <property type="molecule type" value="Genomic_DNA"/>
</dbReference>
<feature type="compositionally biased region" description="Basic and acidic residues" evidence="1">
    <location>
        <begin position="409"/>
        <end position="428"/>
    </location>
</feature>
<feature type="region of interest" description="Disordered" evidence="1">
    <location>
        <begin position="400"/>
        <end position="440"/>
    </location>
</feature>
<keyword evidence="4" id="KW-1185">Reference proteome</keyword>
<keyword evidence="3" id="KW-0547">Nucleotide-binding</keyword>
<evidence type="ECO:0000313" key="4">
    <source>
        <dbReference type="Proteomes" id="UP001595912"/>
    </source>
</evidence>
<dbReference type="InterPro" id="IPR036890">
    <property type="entry name" value="HATPase_C_sf"/>
</dbReference>
<reference evidence="4" key="1">
    <citation type="journal article" date="2019" name="Int. J. Syst. Evol. Microbiol.">
        <title>The Global Catalogue of Microorganisms (GCM) 10K type strain sequencing project: providing services to taxonomists for standard genome sequencing and annotation.</title>
        <authorList>
            <consortium name="The Broad Institute Genomics Platform"/>
            <consortium name="The Broad Institute Genome Sequencing Center for Infectious Disease"/>
            <person name="Wu L."/>
            <person name="Ma J."/>
        </authorList>
    </citation>
    <scope>NUCLEOTIDE SEQUENCE [LARGE SCALE GENOMIC DNA]</scope>
    <source>
        <strain evidence="4">CGMCC 4.7152</strain>
    </source>
</reference>
<organism evidence="3 4">
    <name type="scientific">Dactylosporangium cerinum</name>
    <dbReference type="NCBI Taxonomy" id="1434730"/>
    <lineage>
        <taxon>Bacteria</taxon>
        <taxon>Bacillati</taxon>
        <taxon>Actinomycetota</taxon>
        <taxon>Actinomycetes</taxon>
        <taxon>Micromonosporales</taxon>
        <taxon>Micromonosporaceae</taxon>
        <taxon>Dactylosporangium</taxon>
    </lineage>
</organism>
<dbReference type="Proteomes" id="UP001595912">
    <property type="component" value="Unassembled WGS sequence"/>
</dbReference>
<keyword evidence="3" id="KW-0067">ATP-binding</keyword>
<evidence type="ECO:0000259" key="2">
    <source>
        <dbReference type="SMART" id="SM00387"/>
    </source>
</evidence>
<evidence type="ECO:0000256" key="1">
    <source>
        <dbReference type="SAM" id="MobiDB-lite"/>
    </source>
</evidence>
<proteinExistence type="predicted"/>
<feature type="domain" description="Histidine kinase/HSP90-like ATPase" evidence="2">
    <location>
        <begin position="37"/>
        <end position="148"/>
    </location>
</feature>
<accession>A0ABV9VS76</accession>
<dbReference type="SUPFAM" id="SSF55874">
    <property type="entry name" value="ATPase domain of HSP90 chaperone/DNA topoisomerase II/histidine kinase"/>
    <property type="match status" value="1"/>
</dbReference>
<protein>
    <submittedName>
        <fullName evidence="3">ATP-binding protein</fullName>
    </submittedName>
</protein>